<dbReference type="AlphaFoldDB" id="A0AAD5R011"/>
<name>A0AAD5R011_PARTN</name>
<proteinExistence type="predicted"/>
<evidence type="ECO:0000313" key="1">
    <source>
        <dbReference type="EMBL" id="KAJ1367037.1"/>
    </source>
</evidence>
<dbReference type="EMBL" id="JAHQIW010005749">
    <property type="protein sequence ID" value="KAJ1367037.1"/>
    <property type="molecule type" value="Genomic_DNA"/>
</dbReference>
<sequence>MLWQYTQQKLDMNSPSIRMSMRCSRIKNNVLLQCEKGKITSELYPIFVSSYVVTHPFTRSTAAAIYCQLGETLTNILMDLHGNSLSSFSRLQLRLERILEIQTRIDLSRDEVVAHFDRNLQLFMCVVDHRLRSLAIRSPIQYQSIVRKLQLLLIDSGTFKQRRTPEVNKLKQFLLKLFHQS</sequence>
<organism evidence="1 2">
    <name type="scientific">Parelaphostrongylus tenuis</name>
    <name type="common">Meningeal worm</name>
    <dbReference type="NCBI Taxonomy" id="148309"/>
    <lineage>
        <taxon>Eukaryota</taxon>
        <taxon>Metazoa</taxon>
        <taxon>Ecdysozoa</taxon>
        <taxon>Nematoda</taxon>
        <taxon>Chromadorea</taxon>
        <taxon>Rhabditida</taxon>
        <taxon>Rhabditina</taxon>
        <taxon>Rhabditomorpha</taxon>
        <taxon>Strongyloidea</taxon>
        <taxon>Metastrongylidae</taxon>
        <taxon>Parelaphostrongylus</taxon>
    </lineage>
</organism>
<keyword evidence="2" id="KW-1185">Reference proteome</keyword>
<reference evidence="1" key="1">
    <citation type="submission" date="2021-06" db="EMBL/GenBank/DDBJ databases">
        <title>Parelaphostrongylus tenuis whole genome reference sequence.</title>
        <authorList>
            <person name="Garwood T.J."/>
            <person name="Larsen P.A."/>
            <person name="Fountain-Jones N.M."/>
            <person name="Garbe J.R."/>
            <person name="Macchietto M.G."/>
            <person name="Kania S.A."/>
            <person name="Gerhold R.W."/>
            <person name="Richards J.E."/>
            <person name="Wolf T.M."/>
        </authorList>
    </citation>
    <scope>NUCLEOTIDE SEQUENCE</scope>
    <source>
        <strain evidence="1">MNPRO001-30</strain>
        <tissue evidence="1">Meninges</tissue>
    </source>
</reference>
<comment type="caution">
    <text evidence="1">The sequence shown here is derived from an EMBL/GenBank/DDBJ whole genome shotgun (WGS) entry which is preliminary data.</text>
</comment>
<dbReference type="Proteomes" id="UP001196413">
    <property type="component" value="Unassembled WGS sequence"/>
</dbReference>
<protein>
    <submittedName>
        <fullName evidence="1">Uncharacterized protein</fullName>
    </submittedName>
</protein>
<evidence type="ECO:0000313" key="2">
    <source>
        <dbReference type="Proteomes" id="UP001196413"/>
    </source>
</evidence>
<gene>
    <name evidence="1" type="ORF">KIN20_027874</name>
</gene>
<accession>A0AAD5R011</accession>